<proteinExistence type="predicted"/>
<organism evidence="2">
    <name type="scientific">marine sediment metagenome</name>
    <dbReference type="NCBI Taxonomy" id="412755"/>
    <lineage>
        <taxon>unclassified sequences</taxon>
        <taxon>metagenomes</taxon>
        <taxon>ecological metagenomes</taxon>
    </lineage>
</organism>
<name>A0A0F9F2I2_9ZZZZ</name>
<feature type="compositionally biased region" description="Low complexity" evidence="1">
    <location>
        <begin position="136"/>
        <end position="146"/>
    </location>
</feature>
<comment type="caution">
    <text evidence="2">The sequence shown here is derived from an EMBL/GenBank/DDBJ whole genome shotgun (WGS) entry which is preliminary data.</text>
</comment>
<feature type="compositionally biased region" description="Basic and acidic residues" evidence="1">
    <location>
        <begin position="95"/>
        <end position="115"/>
    </location>
</feature>
<evidence type="ECO:0008006" key="3">
    <source>
        <dbReference type="Google" id="ProtNLM"/>
    </source>
</evidence>
<gene>
    <name evidence="2" type="ORF">LCGC14_2357550</name>
</gene>
<reference evidence="2" key="1">
    <citation type="journal article" date="2015" name="Nature">
        <title>Complex archaea that bridge the gap between prokaryotes and eukaryotes.</title>
        <authorList>
            <person name="Spang A."/>
            <person name="Saw J.H."/>
            <person name="Jorgensen S.L."/>
            <person name="Zaremba-Niedzwiedzka K."/>
            <person name="Martijn J."/>
            <person name="Lind A.E."/>
            <person name="van Eijk R."/>
            <person name="Schleper C."/>
            <person name="Guy L."/>
            <person name="Ettema T.J."/>
        </authorList>
    </citation>
    <scope>NUCLEOTIDE SEQUENCE</scope>
</reference>
<accession>A0A0F9F2I2</accession>
<evidence type="ECO:0000313" key="2">
    <source>
        <dbReference type="EMBL" id="KKL45252.1"/>
    </source>
</evidence>
<protein>
    <recommendedName>
        <fullName evidence="3">DUF1376 domain-containing protein</fullName>
    </recommendedName>
</protein>
<sequence>MVREMSEKSPAFLCYAKDLLVSTGEMTNAEFGAYWRNLCYQWVNGSIDSDPNRHPIKYPNGEWEAIFPKFHLGDDGRLRNKRLEEVRLAREKYLKKQSDAGKKGADKRWLKDGKPNGDPINDPNAKEDGFPIPIPSSSESSAAMESKTLAPKRRNATGPKPYRQRVNTYFENINQEQRTIWGEAYPNIDLDQEFRKAKSWLLTNTNKAKRDFPKFVNNWLAKAMDYSKATGSGSSRAEMPDHIIGGSAAEKRWLEDHGLGAKL</sequence>
<dbReference type="EMBL" id="LAZR01034459">
    <property type="protein sequence ID" value="KKL45252.1"/>
    <property type="molecule type" value="Genomic_DNA"/>
</dbReference>
<evidence type="ECO:0000256" key="1">
    <source>
        <dbReference type="SAM" id="MobiDB-lite"/>
    </source>
</evidence>
<dbReference type="AlphaFoldDB" id="A0A0F9F2I2"/>
<feature type="region of interest" description="Disordered" evidence="1">
    <location>
        <begin position="95"/>
        <end position="163"/>
    </location>
</feature>